<dbReference type="EnsemblMetazoa" id="XM_030991268">
    <property type="protein sequence ID" value="XP_030847128"/>
    <property type="gene ID" value="LOC115926504"/>
</dbReference>
<dbReference type="AlphaFoldDB" id="A0A7M7P6N0"/>
<dbReference type="RefSeq" id="XP_030847128.1">
    <property type="nucleotide sequence ID" value="XM_030991268.1"/>
</dbReference>
<evidence type="ECO:0000313" key="2">
    <source>
        <dbReference type="EnsemblMetazoa" id="XP_030847128"/>
    </source>
</evidence>
<name>A0A7M7P6N0_STRPU</name>
<accession>A0A7M7P6N0</accession>
<feature type="region of interest" description="Disordered" evidence="1">
    <location>
        <begin position="56"/>
        <end position="87"/>
    </location>
</feature>
<dbReference type="GeneID" id="115926504"/>
<dbReference type="InParanoid" id="A0A7M7P6N0"/>
<dbReference type="KEGG" id="spu:115926504"/>
<sequence length="252" mass="27852">MRRVRGSLFNADFNGYFVRGVYNGPPNCSHFGISITAAILTYPPVGSTLVPVICEKSKDSPTTKPTTSVPLETTSPSFPSSSLPPSDHTLTASEELQLLLNPDIIEQKVFDIGMNLSTGQSIEVNNIYVYRSVLEDLCATEWTDTSLNGDRFSFPVNYFCERNDQSKDGNDQRPVTLGIVTSARLAELLNNKTANNATTDNNDVNLRVASNVITAVVYMGHELVSIPFSFRNQNIGDDMYAYNRDRRSSMCN</sequence>
<feature type="compositionally biased region" description="Low complexity" evidence="1">
    <location>
        <begin position="62"/>
        <end position="86"/>
    </location>
</feature>
<reference evidence="3" key="1">
    <citation type="submission" date="2015-02" db="EMBL/GenBank/DDBJ databases">
        <title>Genome sequencing for Strongylocentrotus purpuratus.</title>
        <authorList>
            <person name="Murali S."/>
            <person name="Liu Y."/>
            <person name="Vee V."/>
            <person name="English A."/>
            <person name="Wang M."/>
            <person name="Skinner E."/>
            <person name="Han Y."/>
            <person name="Muzny D.M."/>
            <person name="Worley K.C."/>
            <person name="Gibbs R.A."/>
        </authorList>
    </citation>
    <scope>NUCLEOTIDE SEQUENCE</scope>
</reference>
<proteinExistence type="predicted"/>
<evidence type="ECO:0000313" key="3">
    <source>
        <dbReference type="Proteomes" id="UP000007110"/>
    </source>
</evidence>
<evidence type="ECO:0000256" key="1">
    <source>
        <dbReference type="SAM" id="MobiDB-lite"/>
    </source>
</evidence>
<protein>
    <submittedName>
        <fullName evidence="2">Uncharacterized protein</fullName>
    </submittedName>
</protein>
<dbReference type="Proteomes" id="UP000007110">
    <property type="component" value="Unassembled WGS sequence"/>
</dbReference>
<organism evidence="2 3">
    <name type="scientific">Strongylocentrotus purpuratus</name>
    <name type="common">Purple sea urchin</name>
    <dbReference type="NCBI Taxonomy" id="7668"/>
    <lineage>
        <taxon>Eukaryota</taxon>
        <taxon>Metazoa</taxon>
        <taxon>Echinodermata</taxon>
        <taxon>Eleutherozoa</taxon>
        <taxon>Echinozoa</taxon>
        <taxon>Echinoidea</taxon>
        <taxon>Euechinoidea</taxon>
        <taxon>Echinacea</taxon>
        <taxon>Camarodonta</taxon>
        <taxon>Echinidea</taxon>
        <taxon>Strongylocentrotidae</taxon>
        <taxon>Strongylocentrotus</taxon>
    </lineage>
</organism>
<keyword evidence="3" id="KW-1185">Reference proteome</keyword>
<reference evidence="2" key="2">
    <citation type="submission" date="2021-01" db="UniProtKB">
        <authorList>
            <consortium name="EnsemblMetazoa"/>
        </authorList>
    </citation>
    <scope>IDENTIFICATION</scope>
</reference>